<dbReference type="InterPro" id="IPR011037">
    <property type="entry name" value="Pyrv_Knase-like_insert_dom_sf"/>
</dbReference>
<dbReference type="PANTHER" id="PTHR30212">
    <property type="entry name" value="PROTEIN YIIM"/>
    <property type="match status" value="1"/>
</dbReference>
<dbReference type="Pfam" id="PF03473">
    <property type="entry name" value="MOSC"/>
    <property type="match status" value="1"/>
</dbReference>
<dbReference type="GO" id="GO:0030170">
    <property type="term" value="F:pyridoxal phosphate binding"/>
    <property type="evidence" value="ECO:0007669"/>
    <property type="project" value="InterPro"/>
</dbReference>
<dbReference type="Gene3D" id="2.40.33.20">
    <property type="entry name" value="PK beta-barrel domain-like"/>
    <property type="match status" value="1"/>
</dbReference>
<organism evidence="2 3">
    <name type="scientific">Rhizobium chutanense</name>
    <dbReference type="NCBI Taxonomy" id="2035448"/>
    <lineage>
        <taxon>Bacteria</taxon>
        <taxon>Pseudomonadati</taxon>
        <taxon>Pseudomonadota</taxon>
        <taxon>Alphaproteobacteria</taxon>
        <taxon>Hyphomicrobiales</taxon>
        <taxon>Rhizobiaceae</taxon>
        <taxon>Rhizobium/Agrobacterium group</taxon>
        <taxon>Rhizobium</taxon>
    </lineage>
</organism>
<dbReference type="GO" id="GO:0030151">
    <property type="term" value="F:molybdenum ion binding"/>
    <property type="evidence" value="ECO:0007669"/>
    <property type="project" value="InterPro"/>
</dbReference>
<keyword evidence="3" id="KW-1185">Reference proteome</keyword>
<dbReference type="PROSITE" id="PS51340">
    <property type="entry name" value="MOSC"/>
    <property type="match status" value="1"/>
</dbReference>
<dbReference type="SUPFAM" id="SSF50800">
    <property type="entry name" value="PK beta-barrel domain-like"/>
    <property type="match status" value="1"/>
</dbReference>
<sequence length="218" mass="24094">MERKRNRGRIGHPMKILALCTGNPERLAGKNYKTGIFKHAVNGAVMIDTEGLVGDAICNRKHHGGVDQAVYIEGSLTLDWWSRELRRPYEPGTFGENLVISGLDNRDVAVGDRFVSGDLTLEVTSCRMPCATFAARMADPKFVKRYTAAARPGLYCRVISGGVAEAGTPVEHQPFSGEKVTMPELMKTFGRQLSEVDRARYLAAPIHYKLRAILEAQC</sequence>
<comment type="caution">
    <text evidence="2">The sequence shown here is derived from an EMBL/GenBank/DDBJ whole genome shotgun (WGS) entry which is preliminary data.</text>
</comment>
<feature type="domain" description="MOSC" evidence="1">
    <location>
        <begin position="39"/>
        <end position="173"/>
    </location>
</feature>
<evidence type="ECO:0000313" key="2">
    <source>
        <dbReference type="EMBL" id="PDT03861.1"/>
    </source>
</evidence>
<dbReference type="EMBL" id="NWSV01000006">
    <property type="protein sequence ID" value="PDT03861.1"/>
    <property type="molecule type" value="Genomic_DNA"/>
</dbReference>
<evidence type="ECO:0000259" key="1">
    <source>
        <dbReference type="PROSITE" id="PS51340"/>
    </source>
</evidence>
<evidence type="ECO:0000313" key="3">
    <source>
        <dbReference type="Proteomes" id="UP000220768"/>
    </source>
</evidence>
<accession>A0A2A6JCZ9</accession>
<dbReference type="AlphaFoldDB" id="A0A2A6JCZ9"/>
<proteinExistence type="predicted"/>
<dbReference type="PANTHER" id="PTHR30212:SF2">
    <property type="entry name" value="PROTEIN YIIM"/>
    <property type="match status" value="1"/>
</dbReference>
<reference evidence="2 3" key="1">
    <citation type="submission" date="2017-09" db="EMBL/GenBank/DDBJ databases">
        <title>Comparative genomics of rhizobia isolated from Phaseolus vulgaris in China.</title>
        <authorList>
            <person name="Tong W."/>
        </authorList>
    </citation>
    <scope>NUCLEOTIDE SEQUENCE [LARGE SCALE GENOMIC DNA]</scope>
    <source>
        <strain evidence="2 3">C5</strain>
    </source>
</reference>
<name>A0A2A6JCZ9_9HYPH</name>
<protein>
    <submittedName>
        <fullName evidence="2">MOSC domain-containing protein</fullName>
    </submittedName>
</protein>
<dbReference type="Proteomes" id="UP000220768">
    <property type="component" value="Unassembled WGS sequence"/>
</dbReference>
<dbReference type="InterPro" id="IPR005302">
    <property type="entry name" value="MoCF_Sase_C"/>
</dbReference>
<gene>
    <name evidence="2" type="ORF">CO666_11960</name>
</gene>
<dbReference type="GO" id="GO:0003824">
    <property type="term" value="F:catalytic activity"/>
    <property type="evidence" value="ECO:0007669"/>
    <property type="project" value="InterPro"/>
</dbReference>
<dbReference type="InterPro" id="IPR052353">
    <property type="entry name" value="Benzoxazolinone_Detox_Enz"/>
</dbReference>